<feature type="compositionally biased region" description="Low complexity" evidence="1">
    <location>
        <begin position="11"/>
        <end position="23"/>
    </location>
</feature>
<feature type="region of interest" description="Disordered" evidence="1">
    <location>
        <begin position="1"/>
        <end position="32"/>
    </location>
</feature>
<name>A0A7X3S7U1_9HYPH</name>
<evidence type="ECO:0000256" key="1">
    <source>
        <dbReference type="SAM" id="MobiDB-lite"/>
    </source>
</evidence>
<gene>
    <name evidence="2" type="ORF">GR183_09505</name>
</gene>
<sequence length="135" mass="15066">MSEFDEDAVSGGAPAPAGAGHPPMQRSAPPAQRAVPLVAFHRRELDQILRLYGRMVASGEWRDYAIDHMKEKAVFSVFRRTSEMPLFRIEKDPKNARRQGAYSVIGAGGAILKRGSELAQVLKVFEKKRHLRLVL</sequence>
<evidence type="ECO:0000313" key="3">
    <source>
        <dbReference type="Proteomes" id="UP000433101"/>
    </source>
</evidence>
<dbReference type="RefSeq" id="WP_160775357.1">
    <property type="nucleotide sequence ID" value="NZ_WUMV01000003.1"/>
</dbReference>
<accession>A0A7X3S7U1</accession>
<comment type="caution">
    <text evidence="2">The sequence shown here is derived from an EMBL/GenBank/DDBJ whole genome shotgun (WGS) entry which is preliminary data.</text>
</comment>
<reference evidence="2 3" key="1">
    <citation type="submission" date="2019-12" db="EMBL/GenBank/DDBJ databases">
        <authorList>
            <person name="Li M."/>
        </authorList>
    </citation>
    <scope>NUCLEOTIDE SEQUENCE [LARGE SCALE GENOMIC DNA]</scope>
    <source>
        <strain evidence="2 3">GBMRC 2046</strain>
    </source>
</reference>
<organism evidence="2 3">
    <name type="scientific">Stappia sediminis</name>
    <dbReference type="NCBI Taxonomy" id="2692190"/>
    <lineage>
        <taxon>Bacteria</taxon>
        <taxon>Pseudomonadati</taxon>
        <taxon>Pseudomonadota</taxon>
        <taxon>Alphaproteobacteria</taxon>
        <taxon>Hyphomicrobiales</taxon>
        <taxon>Stappiaceae</taxon>
        <taxon>Stappia</taxon>
    </lineage>
</organism>
<dbReference type="AlphaFoldDB" id="A0A7X3S7U1"/>
<dbReference type="Pfam" id="PF10984">
    <property type="entry name" value="DUF2794"/>
    <property type="match status" value="1"/>
</dbReference>
<dbReference type="Proteomes" id="UP000433101">
    <property type="component" value="Unassembled WGS sequence"/>
</dbReference>
<dbReference type="InterPro" id="IPR021252">
    <property type="entry name" value="DUF2794"/>
</dbReference>
<keyword evidence="3" id="KW-1185">Reference proteome</keyword>
<proteinExistence type="predicted"/>
<protein>
    <submittedName>
        <fullName evidence="2">DUF2794 domain-containing protein</fullName>
    </submittedName>
</protein>
<dbReference type="EMBL" id="WUMV01000003">
    <property type="protein sequence ID" value="MXN65143.1"/>
    <property type="molecule type" value="Genomic_DNA"/>
</dbReference>
<evidence type="ECO:0000313" key="2">
    <source>
        <dbReference type="EMBL" id="MXN65143.1"/>
    </source>
</evidence>